<comment type="caution">
    <text evidence="1">The sequence shown here is derived from an EMBL/GenBank/DDBJ whole genome shotgun (WGS) entry which is preliminary data.</text>
</comment>
<dbReference type="AlphaFoldDB" id="A0A4Z2FNM1"/>
<reference evidence="1 2" key="1">
    <citation type="submission" date="2019-03" db="EMBL/GenBank/DDBJ databases">
        <title>First draft genome of Liparis tanakae, snailfish: a comprehensive survey of snailfish specific genes.</title>
        <authorList>
            <person name="Kim W."/>
            <person name="Song I."/>
            <person name="Jeong J.-H."/>
            <person name="Kim D."/>
            <person name="Kim S."/>
            <person name="Ryu S."/>
            <person name="Song J.Y."/>
            <person name="Lee S.K."/>
        </authorList>
    </citation>
    <scope>NUCLEOTIDE SEQUENCE [LARGE SCALE GENOMIC DNA]</scope>
    <source>
        <tissue evidence="1">Muscle</tissue>
    </source>
</reference>
<dbReference type="Proteomes" id="UP000314294">
    <property type="component" value="Unassembled WGS sequence"/>
</dbReference>
<gene>
    <name evidence="1" type="ORF">EYF80_046966</name>
</gene>
<dbReference type="OrthoDB" id="8195331at2759"/>
<accession>A0A4Z2FNM1</accession>
<name>A0A4Z2FNM1_9TELE</name>
<keyword evidence="2" id="KW-1185">Reference proteome</keyword>
<evidence type="ECO:0000313" key="1">
    <source>
        <dbReference type="EMBL" id="TNN42836.1"/>
    </source>
</evidence>
<evidence type="ECO:0000313" key="2">
    <source>
        <dbReference type="Proteomes" id="UP000314294"/>
    </source>
</evidence>
<organism evidence="1 2">
    <name type="scientific">Liparis tanakae</name>
    <name type="common">Tanaka's snailfish</name>
    <dbReference type="NCBI Taxonomy" id="230148"/>
    <lineage>
        <taxon>Eukaryota</taxon>
        <taxon>Metazoa</taxon>
        <taxon>Chordata</taxon>
        <taxon>Craniata</taxon>
        <taxon>Vertebrata</taxon>
        <taxon>Euteleostomi</taxon>
        <taxon>Actinopterygii</taxon>
        <taxon>Neopterygii</taxon>
        <taxon>Teleostei</taxon>
        <taxon>Neoteleostei</taxon>
        <taxon>Acanthomorphata</taxon>
        <taxon>Eupercaria</taxon>
        <taxon>Perciformes</taxon>
        <taxon>Cottioidei</taxon>
        <taxon>Cottales</taxon>
        <taxon>Liparidae</taxon>
        <taxon>Liparis</taxon>
    </lineage>
</organism>
<protein>
    <submittedName>
        <fullName evidence="1">Uncharacterized protein</fullName>
    </submittedName>
</protein>
<proteinExistence type="predicted"/>
<sequence>MLPEVEKHLRQHWHSKALMPVCVFMCAVSVLFTANARKHCLHLNGFSWVWMRMWRTRSLGFLNSLEQYGQPCQRTPFSSRMEPMLLFFSRAGLSGPCALLLSAAPSSSWFWSWDSLAVPSLCGCTTLSPLFSRAC</sequence>
<dbReference type="EMBL" id="SRLO01001009">
    <property type="protein sequence ID" value="TNN42836.1"/>
    <property type="molecule type" value="Genomic_DNA"/>
</dbReference>